<evidence type="ECO:0000313" key="8">
    <source>
        <dbReference type="Proteomes" id="UP000054408"/>
    </source>
</evidence>
<dbReference type="OrthoDB" id="1111004at2759"/>
<dbReference type="AlphaFoldDB" id="A0A0L0DFX4"/>
<evidence type="ECO:0000256" key="4">
    <source>
        <dbReference type="ARBA" id="ARBA00022989"/>
    </source>
</evidence>
<evidence type="ECO:0000256" key="5">
    <source>
        <dbReference type="ARBA" id="ARBA00023136"/>
    </source>
</evidence>
<dbReference type="PANTHER" id="PTHR32001:SF1">
    <property type="entry name" value="KERATINOCYTE-ASSOCIATED PROTEIN 2"/>
    <property type="match status" value="1"/>
</dbReference>
<dbReference type="Proteomes" id="UP000054408">
    <property type="component" value="Unassembled WGS sequence"/>
</dbReference>
<feature type="transmembrane region" description="Helical" evidence="6">
    <location>
        <begin position="71"/>
        <end position="91"/>
    </location>
</feature>
<comment type="similarity">
    <text evidence="2">Belongs to the KRTCAP2 family.</text>
</comment>
<feature type="transmembrane region" description="Helical" evidence="6">
    <location>
        <begin position="38"/>
        <end position="64"/>
    </location>
</feature>
<dbReference type="PANTHER" id="PTHR32001">
    <property type="entry name" value="KERATINOCYTE-ASSOCIATED PROTEIN 2"/>
    <property type="match status" value="1"/>
</dbReference>
<dbReference type="Pfam" id="PF09775">
    <property type="entry name" value="Keratin_assoc"/>
    <property type="match status" value="1"/>
</dbReference>
<dbReference type="eggNOG" id="KOG4615">
    <property type="taxonomic scope" value="Eukaryota"/>
</dbReference>
<dbReference type="OMA" id="ITIYYMN"/>
<evidence type="ECO:0000256" key="6">
    <source>
        <dbReference type="SAM" id="Phobius"/>
    </source>
</evidence>
<dbReference type="InterPro" id="IPR018614">
    <property type="entry name" value="KRTCAP2"/>
</dbReference>
<evidence type="ECO:0000256" key="1">
    <source>
        <dbReference type="ARBA" id="ARBA00004141"/>
    </source>
</evidence>
<keyword evidence="3 6" id="KW-0812">Transmembrane</keyword>
<organism evidence="7 8">
    <name type="scientific">Thecamonas trahens ATCC 50062</name>
    <dbReference type="NCBI Taxonomy" id="461836"/>
    <lineage>
        <taxon>Eukaryota</taxon>
        <taxon>Apusozoa</taxon>
        <taxon>Apusomonadida</taxon>
        <taxon>Apusomonadidae</taxon>
        <taxon>Thecamonas</taxon>
    </lineage>
</organism>
<evidence type="ECO:0000256" key="3">
    <source>
        <dbReference type="ARBA" id="ARBA00022692"/>
    </source>
</evidence>
<feature type="transmembrane region" description="Helical" evidence="6">
    <location>
        <begin position="7"/>
        <end position="26"/>
    </location>
</feature>
<evidence type="ECO:0000256" key="2">
    <source>
        <dbReference type="ARBA" id="ARBA00007279"/>
    </source>
</evidence>
<gene>
    <name evidence="7" type="ORF">AMSG_06560</name>
</gene>
<keyword evidence="5 6" id="KW-0472">Membrane</keyword>
<dbReference type="GO" id="GO:0016020">
    <property type="term" value="C:membrane"/>
    <property type="evidence" value="ECO:0007669"/>
    <property type="project" value="UniProtKB-SubCell"/>
</dbReference>
<keyword evidence="8" id="KW-1185">Reference proteome</keyword>
<protein>
    <submittedName>
        <fullName evidence="7">Keratinocytes-associated protein 2</fullName>
    </submittedName>
</protein>
<dbReference type="EMBL" id="GL349465">
    <property type="protein sequence ID" value="KNC51204.1"/>
    <property type="molecule type" value="Genomic_DNA"/>
</dbReference>
<dbReference type="GeneID" id="25565695"/>
<name>A0A0L0DFX4_THETB</name>
<sequence>MAQTPQSTVVLGSLIYGILFSFLQIYAETLAASPPLTILAGLICAILTVLGFLVLGNVAVIVLGSSHEASWAEAAISLFAAIVIAGTVHGVSVTTCFAFSIALLYAVARASHWINVSSKRRR</sequence>
<dbReference type="STRING" id="461836.A0A0L0DFX4"/>
<evidence type="ECO:0000313" key="7">
    <source>
        <dbReference type="EMBL" id="KNC51204.1"/>
    </source>
</evidence>
<dbReference type="RefSeq" id="XP_013756402.1">
    <property type="nucleotide sequence ID" value="XM_013900948.1"/>
</dbReference>
<comment type="subcellular location">
    <subcellularLocation>
        <location evidence="1">Membrane</location>
        <topology evidence="1">Multi-pass membrane protein</topology>
    </subcellularLocation>
</comment>
<keyword evidence="4 6" id="KW-1133">Transmembrane helix</keyword>
<reference evidence="7 8" key="1">
    <citation type="submission" date="2010-05" db="EMBL/GenBank/DDBJ databases">
        <title>The Genome Sequence of Thecamonas trahens ATCC 50062.</title>
        <authorList>
            <consortium name="The Broad Institute Genome Sequencing Platform"/>
            <person name="Russ C."/>
            <person name="Cuomo C."/>
            <person name="Shea T."/>
            <person name="Young S.K."/>
            <person name="Zeng Q."/>
            <person name="Koehrsen M."/>
            <person name="Haas B."/>
            <person name="Borodovsky M."/>
            <person name="Guigo R."/>
            <person name="Alvarado L."/>
            <person name="Berlin A."/>
            <person name="Bochicchio J."/>
            <person name="Borenstein D."/>
            <person name="Chapman S."/>
            <person name="Chen Z."/>
            <person name="Freedman E."/>
            <person name="Gellesch M."/>
            <person name="Goldberg J."/>
            <person name="Griggs A."/>
            <person name="Gujja S."/>
            <person name="Heilman E."/>
            <person name="Heiman D."/>
            <person name="Hepburn T."/>
            <person name="Howarth C."/>
            <person name="Jen D."/>
            <person name="Larson L."/>
            <person name="Mehta T."/>
            <person name="Park D."/>
            <person name="Pearson M."/>
            <person name="Roberts A."/>
            <person name="Saif S."/>
            <person name="Shenoy N."/>
            <person name="Sisk P."/>
            <person name="Stolte C."/>
            <person name="Sykes S."/>
            <person name="Thomson T."/>
            <person name="Walk T."/>
            <person name="White J."/>
            <person name="Yandava C."/>
            <person name="Burger G."/>
            <person name="Gray M.W."/>
            <person name="Holland P.W.H."/>
            <person name="King N."/>
            <person name="Lang F.B.F."/>
            <person name="Roger A.J."/>
            <person name="Ruiz-Trillo I."/>
            <person name="Lander E."/>
            <person name="Nusbaum C."/>
        </authorList>
    </citation>
    <scope>NUCLEOTIDE SEQUENCE [LARGE SCALE GENOMIC DNA]</scope>
    <source>
        <strain evidence="7 8">ATCC 50062</strain>
    </source>
</reference>
<proteinExistence type="inferred from homology"/>
<accession>A0A0L0DFX4</accession>